<evidence type="ECO:0000259" key="7">
    <source>
        <dbReference type="Pfam" id="PF01509"/>
    </source>
</evidence>
<dbReference type="GO" id="GO:0003723">
    <property type="term" value="F:RNA binding"/>
    <property type="evidence" value="ECO:0007669"/>
    <property type="project" value="InterPro"/>
</dbReference>
<dbReference type="Pfam" id="PF01509">
    <property type="entry name" value="TruB_N"/>
    <property type="match status" value="1"/>
</dbReference>
<dbReference type="GO" id="GO:0005634">
    <property type="term" value="C:nucleus"/>
    <property type="evidence" value="ECO:0007669"/>
    <property type="project" value="TreeGrafter"/>
</dbReference>
<feature type="compositionally biased region" description="Basic and acidic residues" evidence="6">
    <location>
        <begin position="391"/>
        <end position="400"/>
    </location>
</feature>
<dbReference type="InterPro" id="IPR020103">
    <property type="entry name" value="PsdUridine_synth_cat_dom_sf"/>
</dbReference>
<comment type="similarity">
    <text evidence="2">Belongs to the pseudouridine synthase TruB family.</text>
</comment>
<feature type="region of interest" description="Disordered" evidence="6">
    <location>
        <begin position="32"/>
        <end position="54"/>
    </location>
</feature>
<reference evidence="9" key="1">
    <citation type="submission" date="2014-03" db="EMBL/GenBank/DDBJ databases">
        <authorList>
            <person name="Casaregola S."/>
        </authorList>
    </citation>
    <scope>NUCLEOTIDE SEQUENCE [LARGE SCALE GENOMIC DNA]</scope>
    <source>
        <strain evidence="9">CLIB 918</strain>
    </source>
</reference>
<feature type="domain" description="tRNA pseudouridylate synthase B C-terminal" evidence="8">
    <location>
        <begin position="274"/>
        <end position="315"/>
    </location>
</feature>
<evidence type="ECO:0000256" key="6">
    <source>
        <dbReference type="SAM" id="MobiDB-lite"/>
    </source>
</evidence>
<dbReference type="OrthoDB" id="9995526at2759"/>
<dbReference type="Gene3D" id="3.30.2350.10">
    <property type="entry name" value="Pseudouridine synthase"/>
    <property type="match status" value="1"/>
</dbReference>
<protein>
    <recommendedName>
        <fullName evidence="3">tRNA pseudouridine(55) synthase</fullName>
        <ecNumber evidence="3">5.4.99.25</ecNumber>
    </recommendedName>
</protein>
<feature type="compositionally biased region" description="Low complexity" evidence="6">
    <location>
        <begin position="415"/>
        <end position="427"/>
    </location>
</feature>
<feature type="compositionally biased region" description="Basic and acidic residues" evidence="6">
    <location>
        <begin position="363"/>
        <end position="382"/>
    </location>
</feature>
<evidence type="ECO:0000256" key="5">
    <source>
        <dbReference type="ARBA" id="ARBA00023235"/>
    </source>
</evidence>
<comment type="catalytic activity">
    <reaction evidence="1">
        <text>a uridine in mRNA = a pseudouridine in mRNA</text>
        <dbReference type="Rhea" id="RHEA:56644"/>
        <dbReference type="Rhea" id="RHEA-COMP:14658"/>
        <dbReference type="Rhea" id="RHEA-COMP:14659"/>
        <dbReference type="ChEBI" id="CHEBI:65314"/>
        <dbReference type="ChEBI" id="CHEBI:65315"/>
    </reaction>
</comment>
<evidence type="ECO:0000256" key="4">
    <source>
        <dbReference type="ARBA" id="ARBA00022694"/>
    </source>
</evidence>
<feature type="region of interest" description="Disordered" evidence="6">
    <location>
        <begin position="363"/>
        <end position="451"/>
    </location>
</feature>
<evidence type="ECO:0000256" key="1">
    <source>
        <dbReference type="ARBA" id="ARBA00001166"/>
    </source>
</evidence>
<evidence type="ECO:0000259" key="8">
    <source>
        <dbReference type="Pfam" id="PF16198"/>
    </source>
</evidence>
<name>A0A0J9X6U9_GEOCN</name>
<evidence type="ECO:0000313" key="10">
    <source>
        <dbReference type="Proteomes" id="UP000242525"/>
    </source>
</evidence>
<feature type="compositionally biased region" description="Basic residues" evidence="6">
    <location>
        <begin position="43"/>
        <end position="54"/>
    </location>
</feature>
<sequence length="451" mass="49548">MNGIFAVNKPTGPSSADIIAQVKRALNSSKLVEGSDANTGNDKKKKFQKNRKKGHQWWKNKQQDIVKVGHGGTLDPLASGVVVVGVGEGTRKLTHFLTDCTKTYEATALFGVSTDTYDSTGKILEYGPTSHLTLDLIKDAIASKFSGEIVQFPPVYSALKMNGKPLYEYAREGIPLPKPIEPRKVTVNFFNVVDKDLNWDQTEYGLPADGEATAEEKELIIKQNQEMLKHVDTSSLDKLTSSVALAETEVKDEENKKYPTLKFRFSVSSGTYIRSLIHDLAKAVGSTAHMTKLVRVQQGPFELEKNVFDLEDITKNLPDSEWVPLVEAMIAHGPETTIDALKTSERVKVQQAELAEQVARDLEETAKREAEQAAQKAEREAQRAAQNAEKAAQKAAEKAEQSAANEPAALDTEKQAAANAEETTAEQVEVETENKVESEEPPAKKAKLEEA</sequence>
<organism evidence="9 10">
    <name type="scientific">Geotrichum candidum</name>
    <name type="common">Oospora lactis</name>
    <name type="synonym">Dipodascus geotrichum</name>
    <dbReference type="NCBI Taxonomy" id="1173061"/>
    <lineage>
        <taxon>Eukaryota</taxon>
        <taxon>Fungi</taxon>
        <taxon>Dikarya</taxon>
        <taxon>Ascomycota</taxon>
        <taxon>Saccharomycotina</taxon>
        <taxon>Dipodascomycetes</taxon>
        <taxon>Dipodascales</taxon>
        <taxon>Dipodascaceae</taxon>
        <taxon>Geotrichum</taxon>
    </lineage>
</organism>
<gene>
    <name evidence="9" type="ORF">BN980_GECA04s04850g</name>
</gene>
<dbReference type="Pfam" id="PF16198">
    <property type="entry name" value="TruB_C_2"/>
    <property type="match status" value="1"/>
</dbReference>
<keyword evidence="5" id="KW-0413">Isomerase</keyword>
<feature type="compositionally biased region" description="Basic and acidic residues" evidence="6">
    <location>
        <begin position="432"/>
        <end position="451"/>
    </location>
</feature>
<dbReference type="EMBL" id="CCBN010000004">
    <property type="protein sequence ID" value="CDO53135.1"/>
    <property type="molecule type" value="Genomic_DNA"/>
</dbReference>
<comment type="caution">
    <text evidence="9">The sequence shown here is derived from an EMBL/GenBank/DDBJ whole genome shotgun (WGS) entry which is preliminary data.</text>
</comment>
<dbReference type="STRING" id="1173061.A0A0J9X6U9"/>
<dbReference type="AlphaFoldDB" id="A0A0J9X6U9"/>
<dbReference type="InterPro" id="IPR014780">
    <property type="entry name" value="tRNA_psdUridine_synth_TruB"/>
</dbReference>
<proteinExistence type="inferred from homology"/>
<accession>A0A0J9X6U9</accession>
<dbReference type="GO" id="GO:1990481">
    <property type="term" value="P:mRNA pseudouridine synthesis"/>
    <property type="evidence" value="ECO:0007669"/>
    <property type="project" value="TreeGrafter"/>
</dbReference>
<dbReference type="PANTHER" id="PTHR13767">
    <property type="entry name" value="TRNA-PSEUDOURIDINE SYNTHASE"/>
    <property type="match status" value="1"/>
</dbReference>
<dbReference type="InterPro" id="IPR032819">
    <property type="entry name" value="TruB_C"/>
</dbReference>
<keyword evidence="10" id="KW-1185">Reference proteome</keyword>
<keyword evidence="4" id="KW-0819">tRNA processing</keyword>
<dbReference type="Proteomes" id="UP000242525">
    <property type="component" value="Unassembled WGS sequence"/>
</dbReference>
<dbReference type="InterPro" id="IPR002501">
    <property type="entry name" value="PsdUridine_synth_N"/>
</dbReference>
<dbReference type="GO" id="GO:0006400">
    <property type="term" value="P:tRNA modification"/>
    <property type="evidence" value="ECO:0007669"/>
    <property type="project" value="TreeGrafter"/>
</dbReference>
<dbReference type="EC" id="5.4.99.25" evidence="3"/>
<evidence type="ECO:0000256" key="2">
    <source>
        <dbReference type="ARBA" id="ARBA00008999"/>
    </source>
</evidence>
<dbReference type="SUPFAM" id="SSF55120">
    <property type="entry name" value="Pseudouridine synthase"/>
    <property type="match status" value="1"/>
</dbReference>
<evidence type="ECO:0000256" key="3">
    <source>
        <dbReference type="ARBA" id="ARBA00012787"/>
    </source>
</evidence>
<dbReference type="GO" id="GO:0160148">
    <property type="term" value="F:tRNA pseudouridine(55) synthase activity"/>
    <property type="evidence" value="ECO:0007669"/>
    <property type="project" value="UniProtKB-EC"/>
</dbReference>
<dbReference type="PANTHER" id="PTHR13767:SF2">
    <property type="entry name" value="PSEUDOURIDYLATE SYNTHASE TRUB1"/>
    <property type="match status" value="1"/>
</dbReference>
<evidence type="ECO:0000313" key="9">
    <source>
        <dbReference type="EMBL" id="CDO53135.1"/>
    </source>
</evidence>
<dbReference type="HAMAP" id="MF_01080">
    <property type="entry name" value="TruB_bact"/>
    <property type="match status" value="1"/>
</dbReference>
<feature type="domain" description="Pseudouridine synthase II N-terminal" evidence="7">
    <location>
        <begin position="65"/>
        <end position="196"/>
    </location>
</feature>